<dbReference type="EMBL" id="WTVQ01000056">
    <property type="protein sequence ID" value="NMG77262.1"/>
    <property type="molecule type" value="Genomic_DNA"/>
</dbReference>
<comment type="caution">
    <text evidence="4">The sequence shown here is derived from an EMBL/GenBank/DDBJ whole genome shotgun (WGS) entry which is preliminary data.</text>
</comment>
<dbReference type="RefSeq" id="WP_169262393.1">
    <property type="nucleotide sequence ID" value="NZ_WTVQ01000056.1"/>
</dbReference>
<sequence>MSDAILLLGASGFVGTALTRALVAAGTRIVAVGRNTHPTSLGGVTFVDDEFTTPAHFAPWLAQCRAVVHLASRSTPGRSAGKPLFELDHNLRTTLALIEALQTHPHCELLYLSSGGTLYGDADTSPATERHIIRPKSYYGAGKAAAEHFVTAWTMQFSSRATILRPSNLYGPGQSTRQGFGIIPTAFDSLRDGTGLTIWGDGSTVRDYLYIDDFVDLCLAVLANPMPPGTQVLNAASGQGISLNELLAQIETVTGKALPRQYVSGRSVDVSRIVLDPGRARRHYAWTASTPIQQGLARTWRWYSTQA</sequence>
<dbReference type="Pfam" id="PF01370">
    <property type="entry name" value="Epimerase"/>
    <property type="match status" value="1"/>
</dbReference>
<evidence type="ECO:0000313" key="4">
    <source>
        <dbReference type="EMBL" id="NMG77262.1"/>
    </source>
</evidence>
<protein>
    <submittedName>
        <fullName evidence="4">NAD-dependent epimerase/dehydratase family protein</fullName>
    </submittedName>
</protein>
<dbReference type="InterPro" id="IPR036291">
    <property type="entry name" value="NAD(P)-bd_dom_sf"/>
</dbReference>
<evidence type="ECO:0000313" key="5">
    <source>
        <dbReference type="Proteomes" id="UP000648984"/>
    </source>
</evidence>
<dbReference type="Gene3D" id="3.40.50.720">
    <property type="entry name" value="NAD(P)-binding Rossmann-like Domain"/>
    <property type="match status" value="1"/>
</dbReference>
<name>A0ABX1QI69_9RHOO</name>
<dbReference type="InterPro" id="IPR001509">
    <property type="entry name" value="Epimerase_deHydtase"/>
</dbReference>
<evidence type="ECO:0000256" key="2">
    <source>
        <dbReference type="ARBA" id="ARBA00007637"/>
    </source>
</evidence>
<organism evidence="4 5">
    <name type="scientific">Aromatoleum diolicum</name>
    <dbReference type="NCBI Taxonomy" id="75796"/>
    <lineage>
        <taxon>Bacteria</taxon>
        <taxon>Pseudomonadati</taxon>
        <taxon>Pseudomonadota</taxon>
        <taxon>Betaproteobacteria</taxon>
        <taxon>Rhodocyclales</taxon>
        <taxon>Rhodocyclaceae</taxon>
        <taxon>Aromatoleum</taxon>
    </lineage>
</organism>
<dbReference type="SUPFAM" id="SSF51735">
    <property type="entry name" value="NAD(P)-binding Rossmann-fold domains"/>
    <property type="match status" value="1"/>
</dbReference>
<proteinExistence type="inferred from homology"/>
<evidence type="ECO:0000259" key="3">
    <source>
        <dbReference type="Pfam" id="PF01370"/>
    </source>
</evidence>
<accession>A0ABX1QI69</accession>
<reference evidence="4 5" key="1">
    <citation type="submission" date="2019-12" db="EMBL/GenBank/DDBJ databases">
        <title>Comparative genomics gives insights into the taxonomy of the Azoarcus-Aromatoleum group and reveals separate origins of nif in the plant-associated Azoarcus and non-plant-associated Aromatoleum sub-groups.</title>
        <authorList>
            <person name="Lafos M."/>
            <person name="Maluk M."/>
            <person name="Batista M."/>
            <person name="Junghare M."/>
            <person name="Carmona M."/>
            <person name="Faoro H."/>
            <person name="Cruz L.M."/>
            <person name="Battistoni F."/>
            <person name="De Souza E."/>
            <person name="Pedrosa F."/>
            <person name="Chen W.-M."/>
            <person name="Poole P.S."/>
            <person name="Dixon R.A."/>
            <person name="James E.K."/>
        </authorList>
    </citation>
    <scope>NUCLEOTIDE SEQUENCE [LARGE SCALE GENOMIC DNA]</scope>
    <source>
        <strain evidence="4 5">22Lin</strain>
    </source>
</reference>
<evidence type="ECO:0000256" key="1">
    <source>
        <dbReference type="ARBA" id="ARBA00005125"/>
    </source>
</evidence>
<feature type="domain" description="NAD-dependent epimerase/dehydratase" evidence="3">
    <location>
        <begin position="5"/>
        <end position="227"/>
    </location>
</feature>
<dbReference type="PANTHER" id="PTHR43000">
    <property type="entry name" value="DTDP-D-GLUCOSE 4,6-DEHYDRATASE-RELATED"/>
    <property type="match status" value="1"/>
</dbReference>
<comment type="pathway">
    <text evidence="1">Bacterial outer membrane biogenesis; LPS O-antigen biosynthesis.</text>
</comment>
<gene>
    <name evidence="4" type="ORF">GPA25_21130</name>
</gene>
<comment type="similarity">
    <text evidence="2">Belongs to the NAD(P)-dependent epimerase/dehydratase family.</text>
</comment>
<dbReference type="Proteomes" id="UP000648984">
    <property type="component" value="Unassembled WGS sequence"/>
</dbReference>
<keyword evidence="5" id="KW-1185">Reference proteome</keyword>